<evidence type="ECO:0000313" key="1">
    <source>
        <dbReference type="EMBL" id="MFA4805194.1"/>
    </source>
</evidence>
<sequence>MKTLLQWGDFSVRVSKDRVYFGNRGLPLKGSRVFVVFWRGKALAVGVVYEGAEPQVLSLYGFGREVAGPVKILVLERLLNIAREFVRDYGSAYFEFERLVRGIGGAGFVVFPESGRVLRILP</sequence>
<evidence type="ECO:0000313" key="2">
    <source>
        <dbReference type="Proteomes" id="UP001571980"/>
    </source>
</evidence>
<organism evidence="1 2">
    <name type="scientific">Pyrococcus kukulkanii</name>
    <dbReference type="NCBI Taxonomy" id="1609559"/>
    <lineage>
        <taxon>Archaea</taxon>
        <taxon>Methanobacteriati</taxon>
        <taxon>Methanobacteriota</taxon>
        <taxon>Thermococci</taxon>
        <taxon>Thermococcales</taxon>
        <taxon>Thermococcaceae</taxon>
        <taxon>Pyrococcus</taxon>
    </lineage>
</organism>
<dbReference type="EMBL" id="JARRIG010000007">
    <property type="protein sequence ID" value="MFA4805194.1"/>
    <property type="molecule type" value="Genomic_DNA"/>
</dbReference>
<keyword evidence="2" id="KW-1185">Reference proteome</keyword>
<accession>A0ABV4T993</accession>
<name>A0ABV4T993_9EURY</name>
<comment type="caution">
    <text evidence="1">The sequence shown here is derived from an EMBL/GenBank/DDBJ whole genome shotgun (WGS) entry which is preliminary data.</text>
</comment>
<dbReference type="RefSeq" id="WP_372824614.1">
    <property type="nucleotide sequence ID" value="NZ_JARRID010000006.1"/>
</dbReference>
<protein>
    <submittedName>
        <fullName evidence="1">Uncharacterized protein</fullName>
    </submittedName>
</protein>
<proteinExistence type="predicted"/>
<reference evidence="1 2" key="1">
    <citation type="submission" date="2023-03" db="EMBL/GenBank/DDBJ databases">
        <title>Speciation in Pyrococcus: adaptation to high temperature as a mechanism.</title>
        <authorList>
            <person name="Gu J."/>
        </authorList>
    </citation>
    <scope>NUCLEOTIDE SEQUENCE [LARGE SCALE GENOMIC DNA]</scope>
    <source>
        <strain evidence="1 2">LMOA34</strain>
    </source>
</reference>
<dbReference type="Proteomes" id="UP001571980">
    <property type="component" value="Unassembled WGS sequence"/>
</dbReference>
<gene>
    <name evidence="1" type="ORF">P8X34_10700</name>
</gene>